<dbReference type="AlphaFoldDB" id="I2H7S6"/>
<evidence type="ECO:0000256" key="1">
    <source>
        <dbReference type="ARBA" id="ARBA00004496"/>
    </source>
</evidence>
<accession>I2H7S6</accession>
<dbReference type="RefSeq" id="XP_004181947.1">
    <property type="nucleotide sequence ID" value="XM_004181899.1"/>
</dbReference>
<keyword evidence="7" id="KW-1185">Reference proteome</keyword>
<protein>
    <recommendedName>
        <fullName evidence="5">F-box protein Hrt3/FBXO9 C-terminal domain-containing protein</fullName>
    </recommendedName>
</protein>
<comment type="pathway">
    <text evidence="2">Protein modification; protein ubiquitination.</text>
</comment>
<dbReference type="HOGENOM" id="CLU_017706_1_0_1"/>
<name>I2H7S6_HENB6</name>
<evidence type="ECO:0000259" key="5">
    <source>
        <dbReference type="Pfam" id="PF19270"/>
    </source>
</evidence>
<gene>
    <name evidence="6" type="primary">TBLA0H01410</name>
    <name evidence="6" type="ORF">TBLA_0H01410</name>
</gene>
<evidence type="ECO:0000313" key="7">
    <source>
        <dbReference type="Proteomes" id="UP000002866"/>
    </source>
</evidence>
<dbReference type="STRING" id="1071380.I2H7S6"/>
<comment type="subcellular location">
    <subcellularLocation>
        <location evidence="1">Cytoplasm</location>
    </subcellularLocation>
</comment>
<dbReference type="eggNOG" id="KOG2997">
    <property type="taxonomic scope" value="Eukaryota"/>
</dbReference>
<reference evidence="6 7" key="1">
    <citation type="journal article" date="2011" name="Proc. Natl. Acad. Sci. U.S.A.">
        <title>Evolutionary erosion of yeast sex chromosomes by mating-type switching accidents.</title>
        <authorList>
            <person name="Gordon J.L."/>
            <person name="Armisen D."/>
            <person name="Proux-Wera E."/>
            <person name="Oheigeartaigh S.S."/>
            <person name="Byrne K.P."/>
            <person name="Wolfe K.H."/>
        </authorList>
    </citation>
    <scope>NUCLEOTIDE SEQUENCE [LARGE SCALE GENOMIC DNA]</scope>
    <source>
        <strain evidence="7">ATCC 34711 / CBS 6284 / DSM 70876 / NBRC 10599 / NRRL Y-10934 / UCD 77-7</strain>
    </source>
</reference>
<dbReference type="Pfam" id="PF19270">
    <property type="entry name" value="FBO_C"/>
    <property type="match status" value="1"/>
</dbReference>
<dbReference type="OrthoDB" id="2117972at2759"/>
<dbReference type="Proteomes" id="UP000002866">
    <property type="component" value="Chromosome 8"/>
</dbReference>
<dbReference type="EMBL" id="HE806323">
    <property type="protein sequence ID" value="CCH62428.1"/>
    <property type="molecule type" value="Genomic_DNA"/>
</dbReference>
<organism evidence="6 7">
    <name type="scientific">Henningerozyma blattae (strain ATCC 34711 / CBS 6284 / DSM 70876 / NBRC 10599 / NRRL Y-10934 / UCD 77-7)</name>
    <name type="common">Yeast</name>
    <name type="synonym">Tetrapisispora blattae</name>
    <dbReference type="NCBI Taxonomy" id="1071380"/>
    <lineage>
        <taxon>Eukaryota</taxon>
        <taxon>Fungi</taxon>
        <taxon>Dikarya</taxon>
        <taxon>Ascomycota</taxon>
        <taxon>Saccharomycotina</taxon>
        <taxon>Saccharomycetes</taxon>
        <taxon>Saccharomycetales</taxon>
        <taxon>Saccharomycetaceae</taxon>
        <taxon>Henningerozyma</taxon>
    </lineage>
</organism>
<dbReference type="GO" id="GO:0071406">
    <property type="term" value="P:cellular response to methylmercury"/>
    <property type="evidence" value="ECO:0007669"/>
    <property type="project" value="EnsemblFungi"/>
</dbReference>
<dbReference type="PANTHER" id="PTHR12874">
    <property type="entry name" value="F-BOX ONLY PROTEIN 48-RELATED"/>
    <property type="match status" value="1"/>
</dbReference>
<dbReference type="OMA" id="RWNRLDF"/>
<dbReference type="UniPathway" id="UPA00143"/>
<dbReference type="GO" id="GO:0005737">
    <property type="term" value="C:cytoplasm"/>
    <property type="evidence" value="ECO:0007669"/>
    <property type="project" value="UniProtKB-SubCell"/>
</dbReference>
<sequence>MVVDDTLKPIDINQLVDKVSEAIKIWEKGVDKEKNGSMTDAIRYYRQALKIDSNVERNYREKLHEEFEEHKRLNELKNLKLNDTNDKENIETNDNHEDTKELELPCWILDMLPDYLLSHIVKQVVLLSGQSWLNLSLSCKKFNELCFHDTLPYKTFANLIYPKQNYSFGSVDKDYAEEFNRKEVWTEEPIQMLKDRPYIKFNGLYISTVNYLRHGANPEGSSSLLNPIMMITYYRYFRFYPDGLCLRLLTTDEPKTVVKNFELGNAHPKCEVCDWSFSLGDKKGILTVMREGGRYQFREYFTIRNHGKKRFHKFKWIESLVLDGEHDPVNCDISKEKPFFFSRVKSYEKYTF</sequence>
<dbReference type="KEGG" id="tbl:TBLA_0H01410"/>
<dbReference type="PANTHER" id="PTHR12874:SF9">
    <property type="entry name" value="F-BOX ONLY PROTEIN 48"/>
    <property type="match status" value="1"/>
</dbReference>
<evidence type="ECO:0000256" key="4">
    <source>
        <dbReference type="ARBA" id="ARBA00022786"/>
    </source>
</evidence>
<evidence type="ECO:0000313" key="6">
    <source>
        <dbReference type="EMBL" id="CCH62428.1"/>
    </source>
</evidence>
<dbReference type="InterPro" id="IPR045464">
    <property type="entry name" value="Hrt3/FBXO9_C"/>
</dbReference>
<dbReference type="GO" id="GO:0019005">
    <property type="term" value="C:SCF ubiquitin ligase complex"/>
    <property type="evidence" value="ECO:0007669"/>
    <property type="project" value="EnsemblFungi"/>
</dbReference>
<dbReference type="GO" id="GO:0031146">
    <property type="term" value="P:SCF-dependent proteasomal ubiquitin-dependent protein catabolic process"/>
    <property type="evidence" value="ECO:0007669"/>
    <property type="project" value="EnsemblFungi"/>
</dbReference>
<dbReference type="InterPro" id="IPR036181">
    <property type="entry name" value="MIT_dom_sf"/>
</dbReference>
<dbReference type="GeneID" id="14497585"/>
<evidence type="ECO:0000256" key="3">
    <source>
        <dbReference type="ARBA" id="ARBA00022490"/>
    </source>
</evidence>
<dbReference type="SUPFAM" id="SSF116846">
    <property type="entry name" value="MIT domain"/>
    <property type="match status" value="1"/>
</dbReference>
<dbReference type="InParanoid" id="I2H7S6"/>
<keyword evidence="4" id="KW-0833">Ubl conjugation pathway</keyword>
<feature type="domain" description="F-box protein Hrt3/FBXO9 C-terminal" evidence="5">
    <location>
        <begin position="191"/>
        <end position="295"/>
    </location>
</feature>
<dbReference type="GO" id="GO:0016567">
    <property type="term" value="P:protein ubiquitination"/>
    <property type="evidence" value="ECO:0007669"/>
    <property type="project" value="UniProtKB-UniPathway"/>
</dbReference>
<proteinExistence type="predicted"/>
<keyword evidence="3" id="KW-0963">Cytoplasm</keyword>
<evidence type="ECO:0000256" key="2">
    <source>
        <dbReference type="ARBA" id="ARBA00004906"/>
    </source>
</evidence>
<dbReference type="FunCoup" id="I2H7S6">
    <property type="interactions" value="151"/>
</dbReference>